<evidence type="ECO:0000313" key="2">
    <source>
        <dbReference type="RefSeq" id="XP_065655253.1"/>
    </source>
</evidence>
<dbReference type="GeneID" id="136081639"/>
<evidence type="ECO:0000313" key="1">
    <source>
        <dbReference type="Proteomes" id="UP001652625"/>
    </source>
</evidence>
<sequence>MTQPILILNITASSSMVEPTGDNEKITTRVNDWFNKPHLNELTTFYKYHPHQPETRHFNSKMVYYRPEDGMQRMFLSFSEEEECLFCSVCLAHGNEKQKPSSFVTGFNSWTHIHQRIVEYESSKRHQECVEAYLHFSANRTILDMVQGQQYSLRKQQVIHRRLIVDRIVSIVKVIGKRGMPYRGKAGCEAVNVLANDRVDHGTFLKIVILVAKYDEILKAYLKEIIDKGMLNDKQDKRNRANRNTFISKSTVNQIILGIAKLMKSAIAEEVQQAGNSQCNLTQLKM</sequence>
<organism evidence="1 2">
    <name type="scientific">Hydra vulgaris</name>
    <name type="common">Hydra</name>
    <name type="synonym">Hydra attenuata</name>
    <dbReference type="NCBI Taxonomy" id="6087"/>
    <lineage>
        <taxon>Eukaryota</taxon>
        <taxon>Metazoa</taxon>
        <taxon>Cnidaria</taxon>
        <taxon>Hydrozoa</taxon>
        <taxon>Hydroidolina</taxon>
        <taxon>Anthoathecata</taxon>
        <taxon>Aplanulata</taxon>
        <taxon>Hydridae</taxon>
        <taxon>Hydra</taxon>
    </lineage>
</organism>
<reference evidence="2" key="1">
    <citation type="submission" date="2025-08" db="UniProtKB">
        <authorList>
            <consortium name="RefSeq"/>
        </authorList>
    </citation>
    <scope>IDENTIFICATION</scope>
</reference>
<keyword evidence="1" id="KW-1185">Reference proteome</keyword>
<dbReference type="Proteomes" id="UP001652625">
    <property type="component" value="Chromosome 06"/>
</dbReference>
<name>A0ABM4C126_HYDVU</name>
<gene>
    <name evidence="2" type="primary">LOC136081639</name>
</gene>
<dbReference type="RefSeq" id="XP_065655253.1">
    <property type="nucleotide sequence ID" value="XM_065799181.1"/>
</dbReference>
<accession>A0ABM4C126</accession>
<dbReference type="PANTHER" id="PTHR45749:SF21">
    <property type="entry name" value="DUF4371 DOMAIN-CONTAINING PROTEIN"/>
    <property type="match status" value="1"/>
</dbReference>
<proteinExistence type="predicted"/>
<protein>
    <submittedName>
        <fullName evidence="2">Uncharacterized protein LOC136081639</fullName>
    </submittedName>
</protein>
<dbReference type="PANTHER" id="PTHR45749">
    <property type="match status" value="1"/>
</dbReference>